<gene>
    <name evidence="3" type="ORF">O4J56_06845</name>
</gene>
<feature type="region of interest" description="Disordered" evidence="1">
    <location>
        <begin position="52"/>
        <end position="75"/>
    </location>
</feature>
<feature type="transmembrane region" description="Helical" evidence="2">
    <location>
        <begin position="12"/>
        <end position="40"/>
    </location>
</feature>
<keyword evidence="4" id="KW-1185">Reference proteome</keyword>
<accession>A0ABT4U094</accession>
<evidence type="ECO:0000313" key="4">
    <source>
        <dbReference type="Proteomes" id="UP001527866"/>
    </source>
</evidence>
<evidence type="ECO:0000256" key="2">
    <source>
        <dbReference type="SAM" id="Phobius"/>
    </source>
</evidence>
<dbReference type="Proteomes" id="UP001527866">
    <property type="component" value="Unassembled WGS sequence"/>
</dbReference>
<evidence type="ECO:0000313" key="3">
    <source>
        <dbReference type="EMBL" id="MDA2810352.1"/>
    </source>
</evidence>
<comment type="caution">
    <text evidence="3">The sequence shown here is derived from an EMBL/GenBank/DDBJ whole genome shotgun (WGS) entry which is preliminary data.</text>
</comment>
<reference evidence="3 4" key="1">
    <citation type="submission" date="2023-01" db="EMBL/GenBank/DDBJ databases">
        <title>Draft genome sequence of Nocardiopsis sp. RSe5-2 isolated from halophytes.</title>
        <authorList>
            <person name="Duangmal K."/>
            <person name="Chantavorakit T."/>
        </authorList>
    </citation>
    <scope>NUCLEOTIDE SEQUENCE [LARGE SCALE GENOMIC DNA]</scope>
    <source>
        <strain evidence="3 4">RSe5-2</strain>
    </source>
</reference>
<name>A0ABT4U094_9ACTN</name>
<dbReference type="EMBL" id="JAQFWQ010000013">
    <property type="protein sequence ID" value="MDA2810352.1"/>
    <property type="molecule type" value="Genomic_DNA"/>
</dbReference>
<evidence type="ECO:0000256" key="1">
    <source>
        <dbReference type="SAM" id="MobiDB-lite"/>
    </source>
</evidence>
<dbReference type="RefSeq" id="WP_270684437.1">
    <property type="nucleotide sequence ID" value="NZ_JAQFWQ010000013.1"/>
</dbReference>
<keyword evidence="2" id="KW-1133">Transmembrane helix</keyword>
<keyword evidence="2" id="KW-0472">Membrane</keyword>
<proteinExistence type="predicted"/>
<feature type="compositionally biased region" description="Basic and acidic residues" evidence="1">
    <location>
        <begin position="56"/>
        <end position="75"/>
    </location>
</feature>
<sequence>MHALTDPITVTVPAWLAAVFALYALVAMLAMLGDMCAVVFDIWKLLRPSIAPQRSSKGEEGGPDAQGDRGYKRAA</sequence>
<keyword evidence="2" id="KW-0812">Transmembrane</keyword>
<protein>
    <submittedName>
        <fullName evidence="3">Uncharacterized protein</fullName>
    </submittedName>
</protein>
<organism evidence="3 4">
    <name type="scientific">Nocardiopsis endophytica</name>
    <dbReference type="NCBI Taxonomy" id="3018445"/>
    <lineage>
        <taxon>Bacteria</taxon>
        <taxon>Bacillati</taxon>
        <taxon>Actinomycetota</taxon>
        <taxon>Actinomycetes</taxon>
        <taxon>Streptosporangiales</taxon>
        <taxon>Nocardiopsidaceae</taxon>
        <taxon>Nocardiopsis</taxon>
    </lineage>
</organism>